<keyword evidence="9 11" id="KW-0501">Molybdenum cofactor biosynthesis</keyword>
<evidence type="ECO:0000256" key="6">
    <source>
        <dbReference type="ARBA" id="ARBA00022679"/>
    </source>
</evidence>
<dbReference type="SUPFAM" id="SSF53218">
    <property type="entry name" value="Molybdenum cofactor biosynthesis proteins"/>
    <property type="match status" value="1"/>
</dbReference>
<reference evidence="13 14" key="1">
    <citation type="submission" date="2014-10" db="EMBL/GenBank/DDBJ databases">
        <title>Draft genome of anammox bacterium scalindua brodae, obtained using differential coverage binning of sequence data from two enrichment reactors.</title>
        <authorList>
            <person name="Speth D.R."/>
            <person name="Russ L."/>
            <person name="Kartal B."/>
            <person name="Op den Camp H.J."/>
            <person name="Dutilh B.E."/>
            <person name="Jetten M.S."/>
        </authorList>
    </citation>
    <scope>NUCLEOTIDE SEQUENCE [LARGE SCALE GENOMIC DNA]</scope>
    <source>
        <strain evidence="13">RU1</strain>
    </source>
</reference>
<comment type="function">
    <text evidence="2 11">Catalyzes the insertion of molybdate into adenylated molybdopterin with the concomitant release of AMP.</text>
</comment>
<keyword evidence="7 11" id="KW-0479">Metal-binding</keyword>
<evidence type="ECO:0000259" key="12">
    <source>
        <dbReference type="SMART" id="SM00852"/>
    </source>
</evidence>
<dbReference type="InterPro" id="IPR036688">
    <property type="entry name" value="MoeA_C_domain_IV_sf"/>
</dbReference>
<dbReference type="InterPro" id="IPR005111">
    <property type="entry name" value="MoeA_C_domain_IV"/>
</dbReference>
<dbReference type="NCBIfam" id="TIGR00177">
    <property type="entry name" value="molyb_syn"/>
    <property type="match status" value="1"/>
</dbReference>
<dbReference type="InterPro" id="IPR036135">
    <property type="entry name" value="MoeA_linker/N_sf"/>
</dbReference>
<keyword evidence="6 11" id="KW-0808">Transferase</keyword>
<dbReference type="EC" id="2.10.1.1" evidence="11"/>
<dbReference type="FunFam" id="3.40.980.10:FF:000004">
    <property type="entry name" value="Molybdopterin molybdenumtransferase"/>
    <property type="match status" value="1"/>
</dbReference>
<accession>A0A0B0EHK1</accession>
<sequence>MISVDEALKIVLRKGRKLPPKKVKLEDAAGLCLAEGIKSDLNMPPFNRSAMDGYAVIAKDINPPVELEVIESIRAGYNPKKKVGRGQASKIMTGAVVPNGADAVVKVEETTPLDNDKKVRILKKTEKGANIARKGEDVRAGKTVLSKGTRIRAQETGILAAVGKSNVQVHATPSVGIISTGDELVEITRKPKPWQIRNSNSYSLAAQARQIVTDVEILGRVNDNKSDINKLIQKGLKKDILILSGGVSMGEYDLVGEVLLDIGVKIFFEKVALRPGKPTVFGMKGDKLIFALPGNPVSTFVTFELFVKPCIKKMMGYTSYEHPVIHAKLEKEIKIKKKRREYRPALLRQDGSGWKVSLIDWHGSGDLFSLTKANCLLIISESVEKLNAGDMVEVMLTDGLL</sequence>
<dbReference type="GO" id="GO:0061599">
    <property type="term" value="F:molybdopterin molybdotransferase activity"/>
    <property type="evidence" value="ECO:0007669"/>
    <property type="project" value="UniProtKB-UniRule"/>
</dbReference>
<dbReference type="InterPro" id="IPR036425">
    <property type="entry name" value="MoaB/Mog-like_dom_sf"/>
</dbReference>
<evidence type="ECO:0000313" key="14">
    <source>
        <dbReference type="Proteomes" id="UP000030652"/>
    </source>
</evidence>
<dbReference type="Pfam" id="PF03454">
    <property type="entry name" value="MoeA_C"/>
    <property type="match status" value="1"/>
</dbReference>
<comment type="similarity">
    <text evidence="4 11">Belongs to the MoeA family.</text>
</comment>
<comment type="pathway">
    <text evidence="3 11">Cofactor biosynthesis; molybdopterin biosynthesis.</text>
</comment>
<evidence type="ECO:0000256" key="2">
    <source>
        <dbReference type="ARBA" id="ARBA00002901"/>
    </source>
</evidence>
<dbReference type="InterPro" id="IPR038987">
    <property type="entry name" value="MoeA-like"/>
</dbReference>
<proteinExistence type="inferred from homology"/>
<dbReference type="SUPFAM" id="SSF63867">
    <property type="entry name" value="MoeA C-terminal domain-like"/>
    <property type="match status" value="1"/>
</dbReference>
<dbReference type="PANTHER" id="PTHR10192:SF5">
    <property type="entry name" value="GEPHYRIN"/>
    <property type="match status" value="1"/>
</dbReference>
<dbReference type="eggNOG" id="COG0303">
    <property type="taxonomic scope" value="Bacteria"/>
</dbReference>
<evidence type="ECO:0000256" key="10">
    <source>
        <dbReference type="ARBA" id="ARBA00047317"/>
    </source>
</evidence>
<feature type="domain" description="MoaB/Mog" evidence="12">
    <location>
        <begin position="176"/>
        <end position="313"/>
    </location>
</feature>
<dbReference type="EMBL" id="JRYO01000255">
    <property type="protein sequence ID" value="KHE90588.1"/>
    <property type="molecule type" value="Genomic_DNA"/>
</dbReference>
<protein>
    <recommendedName>
        <fullName evidence="11">Molybdopterin molybdenumtransferase</fullName>
        <ecNumber evidence="11">2.10.1.1</ecNumber>
    </recommendedName>
</protein>
<gene>
    <name evidence="13" type="ORF">SCABRO_03695</name>
</gene>
<dbReference type="PROSITE" id="PS01079">
    <property type="entry name" value="MOCF_BIOSYNTHESIS_2"/>
    <property type="match status" value="1"/>
</dbReference>
<dbReference type="CDD" id="cd00887">
    <property type="entry name" value="MoeA"/>
    <property type="match status" value="1"/>
</dbReference>
<keyword evidence="5 11" id="KW-0500">Molybdenum</keyword>
<dbReference type="Pfam" id="PF00994">
    <property type="entry name" value="MoCF_biosynth"/>
    <property type="match status" value="1"/>
</dbReference>
<dbReference type="SMART" id="SM00852">
    <property type="entry name" value="MoCF_biosynth"/>
    <property type="match status" value="1"/>
</dbReference>
<evidence type="ECO:0000313" key="13">
    <source>
        <dbReference type="EMBL" id="KHE90588.1"/>
    </source>
</evidence>
<comment type="caution">
    <text evidence="13">The sequence shown here is derived from an EMBL/GenBank/DDBJ whole genome shotgun (WGS) entry which is preliminary data.</text>
</comment>
<evidence type="ECO:0000256" key="4">
    <source>
        <dbReference type="ARBA" id="ARBA00010763"/>
    </source>
</evidence>
<dbReference type="Proteomes" id="UP000030652">
    <property type="component" value="Unassembled WGS sequence"/>
</dbReference>
<dbReference type="FunFam" id="2.170.190.11:FF:000001">
    <property type="entry name" value="Molybdopterin molybdenumtransferase"/>
    <property type="match status" value="1"/>
</dbReference>
<dbReference type="Gene3D" id="3.40.980.10">
    <property type="entry name" value="MoaB/Mog-like domain"/>
    <property type="match status" value="1"/>
</dbReference>
<dbReference type="GO" id="GO:0005829">
    <property type="term" value="C:cytosol"/>
    <property type="evidence" value="ECO:0007669"/>
    <property type="project" value="TreeGrafter"/>
</dbReference>
<evidence type="ECO:0000256" key="3">
    <source>
        <dbReference type="ARBA" id="ARBA00005046"/>
    </source>
</evidence>
<dbReference type="AlphaFoldDB" id="A0A0B0EHK1"/>
<evidence type="ECO:0000256" key="1">
    <source>
        <dbReference type="ARBA" id="ARBA00001946"/>
    </source>
</evidence>
<keyword evidence="8 11" id="KW-0460">Magnesium</keyword>
<dbReference type="PATRIC" id="fig|237368.3.peg.3983"/>
<dbReference type="Pfam" id="PF03453">
    <property type="entry name" value="MoeA_N"/>
    <property type="match status" value="1"/>
</dbReference>
<organism evidence="13 14">
    <name type="scientific">Candidatus Scalindua brodae</name>
    <dbReference type="NCBI Taxonomy" id="237368"/>
    <lineage>
        <taxon>Bacteria</taxon>
        <taxon>Pseudomonadati</taxon>
        <taxon>Planctomycetota</taxon>
        <taxon>Candidatus Brocadiia</taxon>
        <taxon>Candidatus Brocadiales</taxon>
        <taxon>Candidatus Scalinduaceae</taxon>
        <taxon>Candidatus Scalindua</taxon>
    </lineage>
</organism>
<dbReference type="GO" id="GO:0046872">
    <property type="term" value="F:metal ion binding"/>
    <property type="evidence" value="ECO:0007669"/>
    <property type="project" value="UniProtKB-UniRule"/>
</dbReference>
<evidence type="ECO:0000256" key="8">
    <source>
        <dbReference type="ARBA" id="ARBA00022842"/>
    </source>
</evidence>
<dbReference type="Gene3D" id="2.40.340.10">
    <property type="entry name" value="MoeA, C-terminal, domain IV"/>
    <property type="match status" value="1"/>
</dbReference>
<evidence type="ECO:0000256" key="5">
    <source>
        <dbReference type="ARBA" id="ARBA00022505"/>
    </source>
</evidence>
<evidence type="ECO:0000256" key="11">
    <source>
        <dbReference type="RuleBase" id="RU365090"/>
    </source>
</evidence>
<evidence type="ECO:0000256" key="9">
    <source>
        <dbReference type="ARBA" id="ARBA00023150"/>
    </source>
</evidence>
<dbReference type="Gene3D" id="2.170.190.11">
    <property type="entry name" value="Molybdopterin biosynthesis moea protein, domain 3"/>
    <property type="match status" value="1"/>
</dbReference>
<dbReference type="GO" id="GO:0006777">
    <property type="term" value="P:Mo-molybdopterin cofactor biosynthetic process"/>
    <property type="evidence" value="ECO:0007669"/>
    <property type="project" value="UniProtKB-UniRule"/>
</dbReference>
<dbReference type="Gene3D" id="3.90.105.10">
    <property type="entry name" value="Molybdopterin biosynthesis moea protein, domain 2"/>
    <property type="match status" value="1"/>
</dbReference>
<dbReference type="InterPro" id="IPR008284">
    <property type="entry name" value="MoCF_biosynth_CS"/>
</dbReference>
<comment type="catalytic activity">
    <reaction evidence="10">
        <text>adenylyl-molybdopterin + molybdate = Mo-molybdopterin + AMP + H(+)</text>
        <dbReference type="Rhea" id="RHEA:35047"/>
        <dbReference type="ChEBI" id="CHEBI:15378"/>
        <dbReference type="ChEBI" id="CHEBI:36264"/>
        <dbReference type="ChEBI" id="CHEBI:62727"/>
        <dbReference type="ChEBI" id="CHEBI:71302"/>
        <dbReference type="ChEBI" id="CHEBI:456215"/>
        <dbReference type="EC" id="2.10.1.1"/>
    </reaction>
</comment>
<dbReference type="SUPFAM" id="SSF63882">
    <property type="entry name" value="MoeA N-terminal region -like"/>
    <property type="match status" value="1"/>
</dbReference>
<dbReference type="NCBIfam" id="NF045515">
    <property type="entry name" value="Glp_gephyrin"/>
    <property type="match status" value="1"/>
</dbReference>
<dbReference type="PANTHER" id="PTHR10192">
    <property type="entry name" value="MOLYBDOPTERIN BIOSYNTHESIS PROTEIN"/>
    <property type="match status" value="1"/>
</dbReference>
<name>A0A0B0EHK1_9BACT</name>
<dbReference type="InterPro" id="IPR005110">
    <property type="entry name" value="MoeA_linker/N"/>
</dbReference>
<comment type="cofactor">
    <cofactor evidence="1 11">
        <name>Mg(2+)</name>
        <dbReference type="ChEBI" id="CHEBI:18420"/>
    </cofactor>
</comment>
<dbReference type="UniPathway" id="UPA00344"/>
<dbReference type="InterPro" id="IPR001453">
    <property type="entry name" value="MoaB/Mog_dom"/>
</dbReference>
<evidence type="ECO:0000256" key="7">
    <source>
        <dbReference type="ARBA" id="ARBA00022723"/>
    </source>
</evidence>